<name>W1WDT3_9ZZZZ</name>
<evidence type="ECO:0000313" key="1">
    <source>
        <dbReference type="EMBL" id="ETJ16091.1"/>
    </source>
</evidence>
<accession>W1WDT3</accession>
<protein>
    <submittedName>
        <fullName evidence="1">Uncharacterized protein</fullName>
    </submittedName>
</protein>
<feature type="non-terminal residue" evidence="1">
    <location>
        <position position="1"/>
    </location>
</feature>
<comment type="caution">
    <text evidence="1">The sequence shown here is derived from an EMBL/GenBank/DDBJ whole genome shotgun (WGS) entry which is preliminary data.</text>
</comment>
<organism evidence="1">
    <name type="scientific">human gut metagenome</name>
    <dbReference type="NCBI Taxonomy" id="408170"/>
    <lineage>
        <taxon>unclassified sequences</taxon>
        <taxon>metagenomes</taxon>
        <taxon>organismal metagenomes</taxon>
    </lineage>
</organism>
<dbReference type="AlphaFoldDB" id="W1WDT3"/>
<gene>
    <name evidence="1" type="ORF">Q604_UNBc4C00123G0001</name>
</gene>
<reference evidence="1" key="1">
    <citation type="submission" date="2013-12" db="EMBL/GenBank/DDBJ databases">
        <title>A Varibaculum cambriense genome reconstructed from a premature infant gut community with otherwise low bacterial novelty that shifts toward anaerobic metabolism during the third week of life.</title>
        <authorList>
            <person name="Brown C.T."/>
            <person name="Sharon I."/>
            <person name="Thomas B.C."/>
            <person name="Castelle C.J."/>
            <person name="Morowitz M.J."/>
            <person name="Banfield J.F."/>
        </authorList>
    </citation>
    <scope>NUCLEOTIDE SEQUENCE</scope>
</reference>
<dbReference type="EMBL" id="AZMM01018904">
    <property type="protein sequence ID" value="ETJ16091.1"/>
    <property type="molecule type" value="Genomic_DNA"/>
</dbReference>
<sequence>VGTLKYVYNLTQNFYSQFFQQYNENYLVPIYWWDLFGLT</sequence>
<proteinExistence type="predicted"/>